<organism evidence="2 3">
    <name type="scientific">Dendryphion nanum</name>
    <dbReference type="NCBI Taxonomy" id="256645"/>
    <lineage>
        <taxon>Eukaryota</taxon>
        <taxon>Fungi</taxon>
        <taxon>Dikarya</taxon>
        <taxon>Ascomycota</taxon>
        <taxon>Pezizomycotina</taxon>
        <taxon>Dothideomycetes</taxon>
        <taxon>Pleosporomycetidae</taxon>
        <taxon>Pleosporales</taxon>
        <taxon>Torulaceae</taxon>
        <taxon>Dendryphion</taxon>
    </lineage>
</organism>
<dbReference type="Proteomes" id="UP000700596">
    <property type="component" value="Unassembled WGS sequence"/>
</dbReference>
<feature type="region of interest" description="Disordered" evidence="1">
    <location>
        <begin position="180"/>
        <end position="208"/>
    </location>
</feature>
<dbReference type="AlphaFoldDB" id="A0A9P9IH79"/>
<name>A0A9P9IH79_9PLEO</name>
<accession>A0A9P9IH79</accession>
<reference evidence="2" key="1">
    <citation type="journal article" date="2021" name="Nat. Commun.">
        <title>Genetic determinants of endophytism in the Arabidopsis root mycobiome.</title>
        <authorList>
            <person name="Mesny F."/>
            <person name="Miyauchi S."/>
            <person name="Thiergart T."/>
            <person name="Pickel B."/>
            <person name="Atanasova L."/>
            <person name="Karlsson M."/>
            <person name="Huettel B."/>
            <person name="Barry K.W."/>
            <person name="Haridas S."/>
            <person name="Chen C."/>
            <person name="Bauer D."/>
            <person name="Andreopoulos W."/>
            <person name="Pangilinan J."/>
            <person name="LaButti K."/>
            <person name="Riley R."/>
            <person name="Lipzen A."/>
            <person name="Clum A."/>
            <person name="Drula E."/>
            <person name="Henrissat B."/>
            <person name="Kohler A."/>
            <person name="Grigoriev I.V."/>
            <person name="Martin F.M."/>
            <person name="Hacquard S."/>
        </authorList>
    </citation>
    <scope>NUCLEOTIDE SEQUENCE</scope>
    <source>
        <strain evidence="2">MPI-CAGE-CH-0243</strain>
    </source>
</reference>
<sequence>MASHQSLDTRKIMMTVVLAATLGQEAALVKEMNADTIYKISDCVAQTVKNEVLATLKQADEDDCQPDWTVDVLNPIIGNFSDELIHGLRTEEAEYILLIFTVALLSWEIFHQRGRCITDGDRKFIEEAFHEFINEHDTLSNLCRGIESEYSRLSGPNADMHVLSTLWLLSATLPSFQKPFGGSESLKSEKTVETRSQNTNPPMEDATNAVSNDNEEAVKTKSLNSKDTPDMKYKNASNTSLLPNGDGLNPVLIQVALRPERDFKIDFVNKVKPGRPVSAIKVGTGVQILVNQAIQVSDVVGPRNTITLRMGDKADRFSVDGMTAKVETKQAVCWLGNRAYEVLTSPDGSEIKVVNKKL</sequence>
<protein>
    <submittedName>
        <fullName evidence="2">Uncharacterized protein</fullName>
    </submittedName>
</protein>
<dbReference type="EMBL" id="JAGMWT010000011">
    <property type="protein sequence ID" value="KAH7119927.1"/>
    <property type="molecule type" value="Genomic_DNA"/>
</dbReference>
<proteinExistence type="predicted"/>
<evidence type="ECO:0000256" key="1">
    <source>
        <dbReference type="SAM" id="MobiDB-lite"/>
    </source>
</evidence>
<dbReference type="OrthoDB" id="3695514at2759"/>
<comment type="caution">
    <text evidence="2">The sequence shown here is derived from an EMBL/GenBank/DDBJ whole genome shotgun (WGS) entry which is preliminary data.</text>
</comment>
<evidence type="ECO:0000313" key="2">
    <source>
        <dbReference type="EMBL" id="KAH7119927.1"/>
    </source>
</evidence>
<gene>
    <name evidence="2" type="ORF">B0J11DRAFT_582422</name>
</gene>
<evidence type="ECO:0000313" key="3">
    <source>
        <dbReference type="Proteomes" id="UP000700596"/>
    </source>
</evidence>
<keyword evidence="3" id="KW-1185">Reference proteome</keyword>